<feature type="compositionally biased region" description="Polar residues" evidence="1">
    <location>
        <begin position="21"/>
        <end position="35"/>
    </location>
</feature>
<accession>A0ABD3UUR7</accession>
<name>A0ABD3UUR7_SINWO</name>
<dbReference type="EMBL" id="JBJQND010000015">
    <property type="protein sequence ID" value="KAL3853209.1"/>
    <property type="molecule type" value="Genomic_DNA"/>
</dbReference>
<gene>
    <name evidence="2" type="ORF">ACJMK2_016767</name>
</gene>
<proteinExistence type="predicted"/>
<evidence type="ECO:0000313" key="2">
    <source>
        <dbReference type="EMBL" id="KAL3853209.1"/>
    </source>
</evidence>
<evidence type="ECO:0000313" key="3">
    <source>
        <dbReference type="Proteomes" id="UP001634394"/>
    </source>
</evidence>
<reference evidence="2 3" key="1">
    <citation type="submission" date="2024-11" db="EMBL/GenBank/DDBJ databases">
        <title>Chromosome-level genome assembly of the freshwater bivalve Anodonta woodiana.</title>
        <authorList>
            <person name="Chen X."/>
        </authorList>
    </citation>
    <scope>NUCLEOTIDE SEQUENCE [LARGE SCALE GENOMIC DNA]</scope>
    <source>
        <strain evidence="2">MN2024</strain>
        <tissue evidence="2">Gills</tissue>
    </source>
</reference>
<comment type="caution">
    <text evidence="2">The sequence shown here is derived from an EMBL/GenBank/DDBJ whole genome shotgun (WGS) entry which is preliminary data.</text>
</comment>
<organism evidence="2 3">
    <name type="scientific">Sinanodonta woodiana</name>
    <name type="common">Chinese pond mussel</name>
    <name type="synonym">Anodonta woodiana</name>
    <dbReference type="NCBI Taxonomy" id="1069815"/>
    <lineage>
        <taxon>Eukaryota</taxon>
        <taxon>Metazoa</taxon>
        <taxon>Spiralia</taxon>
        <taxon>Lophotrochozoa</taxon>
        <taxon>Mollusca</taxon>
        <taxon>Bivalvia</taxon>
        <taxon>Autobranchia</taxon>
        <taxon>Heteroconchia</taxon>
        <taxon>Palaeoheterodonta</taxon>
        <taxon>Unionida</taxon>
        <taxon>Unionoidea</taxon>
        <taxon>Unionidae</taxon>
        <taxon>Unioninae</taxon>
        <taxon>Sinanodonta</taxon>
    </lineage>
</organism>
<evidence type="ECO:0000256" key="1">
    <source>
        <dbReference type="SAM" id="MobiDB-lite"/>
    </source>
</evidence>
<protein>
    <submittedName>
        <fullName evidence="2">Uncharacterized protein</fullName>
    </submittedName>
</protein>
<dbReference type="AlphaFoldDB" id="A0ABD3UUR7"/>
<sequence>MALLYRHKRRHMVEEVKAAKQKTSGPFQQYPNNENGEAYPDDIYEQDESQLENSLDPLVLHETNTHVEHATGNASSLQGIKVVQITFVHSEQNEQGEITEDDEGATPAVVQITQELPAQKVDLAAVKLQANATVGEYFIENS</sequence>
<dbReference type="Proteomes" id="UP001634394">
    <property type="component" value="Unassembled WGS sequence"/>
</dbReference>
<keyword evidence="3" id="KW-1185">Reference proteome</keyword>
<feature type="region of interest" description="Disordered" evidence="1">
    <location>
        <begin position="15"/>
        <end position="40"/>
    </location>
</feature>